<dbReference type="Proteomes" id="UP001318860">
    <property type="component" value="Unassembled WGS sequence"/>
</dbReference>
<dbReference type="Gene3D" id="3.30.530.20">
    <property type="match status" value="2"/>
</dbReference>
<reference evidence="2 3" key="1">
    <citation type="journal article" date="2021" name="Comput. Struct. Biotechnol. J.">
        <title>De novo genome assembly of the potent medicinal plant Rehmannia glutinosa using nanopore technology.</title>
        <authorList>
            <person name="Ma L."/>
            <person name="Dong C."/>
            <person name="Song C."/>
            <person name="Wang X."/>
            <person name="Zheng X."/>
            <person name="Niu Y."/>
            <person name="Chen S."/>
            <person name="Feng W."/>
        </authorList>
    </citation>
    <scope>NUCLEOTIDE SEQUENCE [LARGE SCALE GENOMIC DNA]</scope>
    <source>
        <strain evidence="2">DH-2019</strain>
    </source>
</reference>
<dbReference type="SUPFAM" id="SSF55961">
    <property type="entry name" value="Bet v1-like"/>
    <property type="match status" value="2"/>
</dbReference>
<comment type="caution">
    <text evidence="2">The sequence shown here is derived from an EMBL/GenBank/DDBJ whole genome shotgun (WGS) entry which is preliminary data.</text>
</comment>
<protein>
    <recommendedName>
        <fullName evidence="1">Bet v I/Major latex protein domain-containing protein</fullName>
    </recommendedName>
</protein>
<dbReference type="PANTHER" id="PTHR31907">
    <property type="entry name" value="MLP-LIKE PROTEIN 423"/>
    <property type="match status" value="1"/>
</dbReference>
<sequence length="309" mass="35088">MGLSGKLVSQIRTKTSGTVFYELFRYKPHHISNICPEKIERVDLLEGQWGTVGSVNHWHFNLDGKKKSAKAIIEAIDEKKKSITFNLLEGDLMEAYNTFKFIVAIDTNGEDNLVTWTLEYEKKTEDVPEPHAVMNLGLSVTKEIERCHLIKPFLKEMGLSGRLVSQISIKADVDLLHELFTNKLHRISDICPGKVKKVDLQSGQWGTVGSVICWEYIHDGETKFAKEIIEAIDEEKKSITFNVIEGDVMAWYNTFKLIVKVDNNGEDSLVTWTLEYEKKTEDVPEPHAVMNLGLSMTKEIGLNHLLVPN</sequence>
<evidence type="ECO:0000313" key="3">
    <source>
        <dbReference type="Proteomes" id="UP001318860"/>
    </source>
</evidence>
<organism evidence="2 3">
    <name type="scientific">Rehmannia glutinosa</name>
    <name type="common">Chinese foxglove</name>
    <dbReference type="NCBI Taxonomy" id="99300"/>
    <lineage>
        <taxon>Eukaryota</taxon>
        <taxon>Viridiplantae</taxon>
        <taxon>Streptophyta</taxon>
        <taxon>Embryophyta</taxon>
        <taxon>Tracheophyta</taxon>
        <taxon>Spermatophyta</taxon>
        <taxon>Magnoliopsida</taxon>
        <taxon>eudicotyledons</taxon>
        <taxon>Gunneridae</taxon>
        <taxon>Pentapetalae</taxon>
        <taxon>asterids</taxon>
        <taxon>lamiids</taxon>
        <taxon>Lamiales</taxon>
        <taxon>Orobanchaceae</taxon>
        <taxon>Rehmannieae</taxon>
        <taxon>Rehmannia</taxon>
    </lineage>
</organism>
<dbReference type="EMBL" id="JABTTQ020002724">
    <property type="protein sequence ID" value="KAK6122352.1"/>
    <property type="molecule type" value="Genomic_DNA"/>
</dbReference>
<name>A0ABR0UJ72_REHGL</name>
<dbReference type="SMART" id="SM01037">
    <property type="entry name" value="Bet_v_1"/>
    <property type="match status" value="2"/>
</dbReference>
<dbReference type="Pfam" id="PF00407">
    <property type="entry name" value="Bet_v_1"/>
    <property type="match status" value="2"/>
</dbReference>
<evidence type="ECO:0000313" key="2">
    <source>
        <dbReference type="EMBL" id="KAK6122352.1"/>
    </source>
</evidence>
<evidence type="ECO:0000259" key="1">
    <source>
        <dbReference type="SMART" id="SM01037"/>
    </source>
</evidence>
<gene>
    <name evidence="2" type="ORF">DH2020_043972</name>
</gene>
<accession>A0ABR0UJ72</accession>
<feature type="domain" description="Bet v I/Major latex protein" evidence="1">
    <location>
        <begin position="158"/>
        <end position="308"/>
    </location>
</feature>
<dbReference type="InterPro" id="IPR000916">
    <property type="entry name" value="Bet_v_I/MLP"/>
</dbReference>
<dbReference type="InterPro" id="IPR023393">
    <property type="entry name" value="START-like_dom_sf"/>
</dbReference>
<dbReference type="CDD" id="cd07816">
    <property type="entry name" value="Bet_v1-like"/>
    <property type="match status" value="2"/>
</dbReference>
<dbReference type="InterPro" id="IPR051761">
    <property type="entry name" value="MLP-like_ligand-binding"/>
</dbReference>
<proteinExistence type="predicted"/>
<feature type="domain" description="Bet v I/Major latex protein" evidence="1">
    <location>
        <begin position="2"/>
        <end position="152"/>
    </location>
</feature>
<keyword evidence="3" id="KW-1185">Reference proteome</keyword>